<accession>A0A5M3WRS2</accession>
<name>A0A5M3WRS2_9ACTN</name>
<organism evidence="10 11">
    <name type="scientific">Acrocarpospora macrocephala</name>
    <dbReference type="NCBI Taxonomy" id="150177"/>
    <lineage>
        <taxon>Bacteria</taxon>
        <taxon>Bacillati</taxon>
        <taxon>Actinomycetota</taxon>
        <taxon>Actinomycetes</taxon>
        <taxon>Streptosporangiales</taxon>
        <taxon>Streptosporangiaceae</taxon>
        <taxon>Acrocarpospora</taxon>
    </lineage>
</organism>
<comment type="subcellular location">
    <subcellularLocation>
        <location evidence="1">Cell membrane</location>
        <topology evidence="1">Multi-pass membrane protein</topology>
    </subcellularLocation>
</comment>
<evidence type="ECO:0000256" key="2">
    <source>
        <dbReference type="ARBA" id="ARBA00022475"/>
    </source>
</evidence>
<feature type="transmembrane region" description="Helical" evidence="8">
    <location>
        <begin position="166"/>
        <end position="191"/>
    </location>
</feature>
<evidence type="ECO:0000256" key="6">
    <source>
        <dbReference type="ARBA" id="ARBA00022989"/>
    </source>
</evidence>
<proteinExistence type="predicted"/>
<feature type="domain" description="Glycosyltransferase RgtA/B/C/D-like" evidence="9">
    <location>
        <begin position="73"/>
        <end position="211"/>
    </location>
</feature>
<feature type="transmembrane region" description="Helical" evidence="8">
    <location>
        <begin position="9"/>
        <end position="29"/>
    </location>
</feature>
<dbReference type="InterPro" id="IPR050297">
    <property type="entry name" value="LipidA_mod_glycosyltrf_83"/>
</dbReference>
<feature type="transmembrane region" description="Helical" evidence="8">
    <location>
        <begin position="203"/>
        <end position="224"/>
    </location>
</feature>
<keyword evidence="6 8" id="KW-1133">Transmembrane helix</keyword>
<reference evidence="10 11" key="1">
    <citation type="submission" date="2019-10" db="EMBL/GenBank/DDBJ databases">
        <title>Whole genome shotgun sequence of Acrocarpospora macrocephala NBRC 16266.</title>
        <authorList>
            <person name="Ichikawa N."/>
            <person name="Kimura A."/>
            <person name="Kitahashi Y."/>
            <person name="Komaki H."/>
            <person name="Oguchi A."/>
        </authorList>
    </citation>
    <scope>NUCLEOTIDE SEQUENCE [LARGE SCALE GENOMIC DNA]</scope>
    <source>
        <strain evidence="10 11">NBRC 16266</strain>
    </source>
</reference>
<dbReference type="PANTHER" id="PTHR33908">
    <property type="entry name" value="MANNOSYLTRANSFERASE YKCB-RELATED"/>
    <property type="match status" value="1"/>
</dbReference>
<dbReference type="EMBL" id="BLAE01000018">
    <property type="protein sequence ID" value="GES10001.1"/>
    <property type="molecule type" value="Genomic_DNA"/>
</dbReference>
<sequence>MLLVRESRAVTWALGVALAIGWATVRLTLLPPPVPSDQLTYLLAAQEFPYAPAVGESTVLHQWLRYGLVLPVRLAIEVFGYSEAAYYVVPLFAGLLLLVGTYVLGCQFFGRTVGIAAALLVSFNTHVFDKSGDLLPDLLATALTLFALALTVAIRRGDLSRPRLALVVIGLLLGWSYLVREFIVLLWPLIPALLWRRVSLRDLLFLGLPLIGVVAAEMLLMAIVRGDALARIHATAIAAQGEEEHIARTYRNRPVTEYLDRLIFHLNRVEEKRWLLLLLGVTVAGGIVRPRKLGFFLGWIALLWVPLTLLGGLVNPASPTVNLWVERYWFPIFPAFVLGGLGTIWLLVRWAVDRLTSRPPVARYLAGAVAGTVGFAATWTAATEWTTWPKSGGHHLSQARTWLAETAGAQHTVWGDNGVEVLMRVYRNGPFGAPVVTSRIELLSEAEQARPGDYVMLYDAVDGNICSMCPTRASRVFGSPLKIPETWRTAFETPDGVLQIYQVTPSPS</sequence>
<keyword evidence="2" id="KW-1003">Cell membrane</keyword>
<evidence type="ECO:0000259" key="9">
    <source>
        <dbReference type="Pfam" id="PF13231"/>
    </source>
</evidence>
<evidence type="ECO:0000313" key="10">
    <source>
        <dbReference type="EMBL" id="GES10001.1"/>
    </source>
</evidence>
<comment type="caution">
    <text evidence="10">The sequence shown here is derived from an EMBL/GenBank/DDBJ whole genome shotgun (WGS) entry which is preliminary data.</text>
</comment>
<feature type="transmembrane region" description="Helical" evidence="8">
    <location>
        <begin position="328"/>
        <end position="352"/>
    </location>
</feature>
<evidence type="ECO:0000313" key="11">
    <source>
        <dbReference type="Proteomes" id="UP000331127"/>
    </source>
</evidence>
<keyword evidence="11" id="KW-1185">Reference proteome</keyword>
<dbReference type="GO" id="GO:0016763">
    <property type="term" value="F:pentosyltransferase activity"/>
    <property type="evidence" value="ECO:0007669"/>
    <property type="project" value="TreeGrafter"/>
</dbReference>
<evidence type="ECO:0000256" key="3">
    <source>
        <dbReference type="ARBA" id="ARBA00022676"/>
    </source>
</evidence>
<keyword evidence="7 8" id="KW-0472">Membrane</keyword>
<dbReference type="GO" id="GO:0009103">
    <property type="term" value="P:lipopolysaccharide biosynthetic process"/>
    <property type="evidence" value="ECO:0007669"/>
    <property type="project" value="UniProtKB-ARBA"/>
</dbReference>
<dbReference type="AlphaFoldDB" id="A0A5M3WRS2"/>
<keyword evidence="3" id="KW-0328">Glycosyltransferase</keyword>
<feature type="transmembrane region" description="Helical" evidence="8">
    <location>
        <begin position="112"/>
        <end position="128"/>
    </location>
</feature>
<feature type="transmembrane region" description="Helical" evidence="8">
    <location>
        <begin position="134"/>
        <end position="154"/>
    </location>
</feature>
<feature type="transmembrane region" description="Helical" evidence="8">
    <location>
        <begin position="84"/>
        <end position="105"/>
    </location>
</feature>
<dbReference type="InterPro" id="IPR038731">
    <property type="entry name" value="RgtA/B/C-like"/>
</dbReference>
<feature type="transmembrane region" description="Helical" evidence="8">
    <location>
        <begin position="364"/>
        <end position="382"/>
    </location>
</feature>
<dbReference type="PANTHER" id="PTHR33908:SF11">
    <property type="entry name" value="MEMBRANE PROTEIN"/>
    <property type="match status" value="1"/>
</dbReference>
<evidence type="ECO:0000256" key="1">
    <source>
        <dbReference type="ARBA" id="ARBA00004651"/>
    </source>
</evidence>
<gene>
    <name evidence="10" type="ORF">Amac_035970</name>
</gene>
<evidence type="ECO:0000256" key="7">
    <source>
        <dbReference type="ARBA" id="ARBA00023136"/>
    </source>
</evidence>
<evidence type="ECO:0000256" key="8">
    <source>
        <dbReference type="SAM" id="Phobius"/>
    </source>
</evidence>
<protein>
    <recommendedName>
        <fullName evidence="9">Glycosyltransferase RgtA/B/C/D-like domain-containing protein</fullName>
    </recommendedName>
</protein>
<feature type="transmembrane region" description="Helical" evidence="8">
    <location>
        <begin position="296"/>
        <end position="316"/>
    </location>
</feature>
<evidence type="ECO:0000256" key="4">
    <source>
        <dbReference type="ARBA" id="ARBA00022679"/>
    </source>
</evidence>
<evidence type="ECO:0000256" key="5">
    <source>
        <dbReference type="ARBA" id="ARBA00022692"/>
    </source>
</evidence>
<dbReference type="GO" id="GO:0005886">
    <property type="term" value="C:plasma membrane"/>
    <property type="evidence" value="ECO:0007669"/>
    <property type="project" value="UniProtKB-SubCell"/>
</dbReference>
<dbReference type="Proteomes" id="UP000331127">
    <property type="component" value="Unassembled WGS sequence"/>
</dbReference>
<keyword evidence="4" id="KW-0808">Transferase</keyword>
<dbReference type="Pfam" id="PF13231">
    <property type="entry name" value="PMT_2"/>
    <property type="match status" value="1"/>
</dbReference>
<keyword evidence="5 8" id="KW-0812">Transmembrane</keyword>